<accession>A0A8J2WMA6</accession>
<name>A0A8J2WMA6_9CRUS</name>
<keyword evidence="2" id="KW-1185">Reference proteome</keyword>
<evidence type="ECO:0000313" key="1">
    <source>
        <dbReference type="EMBL" id="CAH0110062.1"/>
    </source>
</evidence>
<protein>
    <recommendedName>
        <fullName evidence="3">UMA domain-containing protein</fullName>
    </recommendedName>
</protein>
<dbReference type="Proteomes" id="UP000789390">
    <property type="component" value="Unassembled WGS sequence"/>
</dbReference>
<dbReference type="EMBL" id="CAKKLH010000299">
    <property type="protein sequence ID" value="CAH0110062.1"/>
    <property type="molecule type" value="Genomic_DNA"/>
</dbReference>
<dbReference type="OrthoDB" id="6331616at2759"/>
<gene>
    <name evidence="1" type="ORF">DGAL_LOCUS13561</name>
</gene>
<sequence length="121" mass="13594">MSLLNKFFGIKREVPAAPHTNVSITNDTSDSGFVMVPNVVNSHQLQSGPLPYAIASSAASRHEQDISSNKLYDEIPFQFSPAYNKMWLTGSTNKHQPKMLKEIDWDSLCYDFTLEKSILQS</sequence>
<evidence type="ECO:0008006" key="3">
    <source>
        <dbReference type="Google" id="ProtNLM"/>
    </source>
</evidence>
<comment type="caution">
    <text evidence="1">The sequence shown here is derived from an EMBL/GenBank/DDBJ whole genome shotgun (WGS) entry which is preliminary data.</text>
</comment>
<organism evidence="1 2">
    <name type="scientific">Daphnia galeata</name>
    <dbReference type="NCBI Taxonomy" id="27404"/>
    <lineage>
        <taxon>Eukaryota</taxon>
        <taxon>Metazoa</taxon>
        <taxon>Ecdysozoa</taxon>
        <taxon>Arthropoda</taxon>
        <taxon>Crustacea</taxon>
        <taxon>Branchiopoda</taxon>
        <taxon>Diplostraca</taxon>
        <taxon>Cladocera</taxon>
        <taxon>Anomopoda</taxon>
        <taxon>Daphniidae</taxon>
        <taxon>Daphnia</taxon>
    </lineage>
</organism>
<dbReference type="AlphaFoldDB" id="A0A8J2WMA6"/>
<evidence type="ECO:0000313" key="2">
    <source>
        <dbReference type="Proteomes" id="UP000789390"/>
    </source>
</evidence>
<reference evidence="1" key="1">
    <citation type="submission" date="2021-11" db="EMBL/GenBank/DDBJ databases">
        <authorList>
            <person name="Schell T."/>
        </authorList>
    </citation>
    <scope>NUCLEOTIDE SEQUENCE</scope>
    <source>
        <strain evidence="1">M5</strain>
    </source>
</reference>
<proteinExistence type="predicted"/>